<dbReference type="SUPFAM" id="SSF53756">
    <property type="entry name" value="UDP-Glycosyltransferase/glycogen phosphorylase"/>
    <property type="match status" value="1"/>
</dbReference>
<organism evidence="3 4">
    <name type="scientific">Moheibacter stercoris</name>
    <dbReference type="NCBI Taxonomy" id="1628251"/>
    <lineage>
        <taxon>Bacteria</taxon>
        <taxon>Pseudomonadati</taxon>
        <taxon>Bacteroidota</taxon>
        <taxon>Flavobacteriia</taxon>
        <taxon>Flavobacteriales</taxon>
        <taxon>Weeksellaceae</taxon>
        <taxon>Moheibacter</taxon>
    </lineage>
</organism>
<sequence length="387" mass="43729">MNKPKLIRITTVPISLKILLKGQLKWMSSYFEVVGVSSSGEEVQEVRDQEGIRVEEIQMSRQITPIQDLISLVKMIRFLQKEKPQIVHSHTPKAGIIGMLAAKIAGVPIRIHTVAGLPLMEASGMKRKILLLVEKLTYWSATQVIPNSKGLEAFILQENLVSSRKIQLIGKGSSNGIDTQHFDPETVSDDEKQKLRKELHLKEDDFVFVFVGRLVADKGIHELVSAFSQLKIENAKLLLVGPFETELDPLSLDTMEEIKNNPSILSVGFQSDVRPYFAISNVLVFPSYREGFPNVVMQAGAMGLPSIVSDINGCNEIIQNGENGWIVPVKDENAVYSAMKEILENSELYHRLRLNARERICQGYEQEVFWQELLKEYQRLMRENSTL</sequence>
<dbReference type="EMBL" id="JBEPMO010000001">
    <property type="protein sequence ID" value="MET3730518.1"/>
    <property type="molecule type" value="Genomic_DNA"/>
</dbReference>
<evidence type="ECO:0000259" key="1">
    <source>
        <dbReference type="Pfam" id="PF00534"/>
    </source>
</evidence>
<name>A0ABV2LSV4_9FLAO</name>
<gene>
    <name evidence="3" type="ORF">ABID46_000070</name>
</gene>
<reference evidence="3 4" key="1">
    <citation type="submission" date="2024-06" db="EMBL/GenBank/DDBJ databases">
        <title>Genomic Encyclopedia of Type Strains, Phase IV (KMG-IV): sequencing the most valuable type-strain genomes for metagenomic binning, comparative biology and taxonomic classification.</title>
        <authorList>
            <person name="Goeker M."/>
        </authorList>
    </citation>
    <scope>NUCLEOTIDE SEQUENCE [LARGE SCALE GENOMIC DNA]</scope>
    <source>
        <strain evidence="3 4">DSM 29388</strain>
    </source>
</reference>
<accession>A0ABV2LSV4</accession>
<dbReference type="CDD" id="cd03808">
    <property type="entry name" value="GT4_CapM-like"/>
    <property type="match status" value="1"/>
</dbReference>
<dbReference type="Gene3D" id="3.40.50.2000">
    <property type="entry name" value="Glycogen Phosphorylase B"/>
    <property type="match status" value="2"/>
</dbReference>
<protein>
    <submittedName>
        <fullName evidence="3">Glycosyltransferase involved in cell wall biosynthesis</fullName>
    </submittedName>
</protein>
<dbReference type="PANTHER" id="PTHR45947">
    <property type="entry name" value="SULFOQUINOVOSYL TRANSFERASE SQD2"/>
    <property type="match status" value="1"/>
</dbReference>
<dbReference type="PANTHER" id="PTHR45947:SF3">
    <property type="entry name" value="SULFOQUINOVOSYL TRANSFERASE SQD2"/>
    <property type="match status" value="1"/>
</dbReference>
<dbReference type="Proteomes" id="UP001549146">
    <property type="component" value="Unassembled WGS sequence"/>
</dbReference>
<dbReference type="Pfam" id="PF00534">
    <property type="entry name" value="Glycos_transf_1"/>
    <property type="match status" value="1"/>
</dbReference>
<evidence type="ECO:0000313" key="3">
    <source>
        <dbReference type="EMBL" id="MET3730518.1"/>
    </source>
</evidence>
<dbReference type="InterPro" id="IPR028098">
    <property type="entry name" value="Glyco_trans_4-like_N"/>
</dbReference>
<dbReference type="InterPro" id="IPR001296">
    <property type="entry name" value="Glyco_trans_1"/>
</dbReference>
<feature type="domain" description="Glycosyl transferase family 1" evidence="1">
    <location>
        <begin position="192"/>
        <end position="359"/>
    </location>
</feature>
<feature type="domain" description="Glycosyltransferase subfamily 4-like N-terminal" evidence="2">
    <location>
        <begin position="33"/>
        <end position="169"/>
    </location>
</feature>
<proteinExistence type="predicted"/>
<keyword evidence="4" id="KW-1185">Reference proteome</keyword>
<dbReference type="RefSeq" id="WP_354505508.1">
    <property type="nucleotide sequence ID" value="NZ_JBEPMO010000001.1"/>
</dbReference>
<dbReference type="Pfam" id="PF13579">
    <property type="entry name" value="Glyco_trans_4_4"/>
    <property type="match status" value="1"/>
</dbReference>
<evidence type="ECO:0000313" key="4">
    <source>
        <dbReference type="Proteomes" id="UP001549146"/>
    </source>
</evidence>
<evidence type="ECO:0000259" key="2">
    <source>
        <dbReference type="Pfam" id="PF13579"/>
    </source>
</evidence>
<dbReference type="InterPro" id="IPR050194">
    <property type="entry name" value="Glycosyltransferase_grp1"/>
</dbReference>
<comment type="caution">
    <text evidence="3">The sequence shown here is derived from an EMBL/GenBank/DDBJ whole genome shotgun (WGS) entry which is preliminary data.</text>
</comment>